<dbReference type="Proteomes" id="UP000716906">
    <property type="component" value="Unassembled WGS sequence"/>
</dbReference>
<dbReference type="RefSeq" id="WP_156111855.1">
    <property type="nucleotide sequence ID" value="NZ_JACLYY010000003.1"/>
</dbReference>
<evidence type="ECO:0000313" key="3">
    <source>
        <dbReference type="Proteomes" id="UP000716906"/>
    </source>
</evidence>
<evidence type="ECO:0000256" key="1">
    <source>
        <dbReference type="SAM" id="Phobius"/>
    </source>
</evidence>
<evidence type="ECO:0000313" key="2">
    <source>
        <dbReference type="EMBL" id="MBM6737391.1"/>
    </source>
</evidence>
<keyword evidence="1" id="KW-0812">Transmembrane</keyword>
<protein>
    <recommendedName>
        <fullName evidence="4">YiaAB two helix domain-containing protein</fullName>
    </recommendedName>
</protein>
<keyword evidence="1" id="KW-0472">Membrane</keyword>
<feature type="transmembrane region" description="Helical" evidence="1">
    <location>
        <begin position="35"/>
        <end position="54"/>
    </location>
</feature>
<dbReference type="EMBL" id="JACLYY010000003">
    <property type="protein sequence ID" value="MBM6737391.1"/>
    <property type="molecule type" value="Genomic_DNA"/>
</dbReference>
<proteinExistence type="predicted"/>
<evidence type="ECO:0008006" key="4">
    <source>
        <dbReference type="Google" id="ProtNLM"/>
    </source>
</evidence>
<comment type="caution">
    <text evidence="2">The sequence shown here is derived from an EMBL/GenBank/DDBJ whole genome shotgun (WGS) entry which is preliminary data.</text>
</comment>
<name>A0ABS2E6Y4_9FIRM</name>
<sequence>MYRISRILLMGAGFVLAAGAALIFGFTECRMDGTAYMWICLLGLAMIYGSSKGLSQEH</sequence>
<gene>
    <name evidence="2" type="ORF">H7U36_04610</name>
</gene>
<keyword evidence="1" id="KW-1133">Transmembrane helix</keyword>
<accession>A0ABS2E6Y4</accession>
<reference evidence="2 3" key="1">
    <citation type="journal article" date="2021" name="Sci. Rep.">
        <title>The distribution of antibiotic resistance genes in chicken gut microbiota commensals.</title>
        <authorList>
            <person name="Juricova H."/>
            <person name="Matiasovicova J."/>
            <person name="Kubasova T."/>
            <person name="Cejkova D."/>
            <person name="Rychlik I."/>
        </authorList>
    </citation>
    <scope>NUCLEOTIDE SEQUENCE [LARGE SCALE GENOMIC DNA]</scope>
    <source>
        <strain evidence="2 3">An773</strain>
    </source>
</reference>
<keyword evidence="3" id="KW-1185">Reference proteome</keyword>
<organism evidence="2 3">
    <name type="scientific">Faecalicatena fissicatena</name>
    <dbReference type="NCBI Taxonomy" id="290055"/>
    <lineage>
        <taxon>Bacteria</taxon>
        <taxon>Bacillati</taxon>
        <taxon>Bacillota</taxon>
        <taxon>Clostridia</taxon>
        <taxon>Lachnospirales</taxon>
        <taxon>Lachnospiraceae</taxon>
        <taxon>Faecalicatena</taxon>
    </lineage>
</organism>